<sequence>MTTPTTRRRFLSAAALGAAAGSGILTAAAAQAAAPGTGVRPGRVPLTREEHRAVVIGSGFGGGVTALRLAQAGVPVTVLERGRRWVTGPNVDTYATVSHPDRRLLWYGTTPEAARPVQQLVGRPLGLDRYVGLVEPVLGDNLLAVCAAGVGGGSLVYQGMTLQPSREVFQTWMPREWDYGLLDREYYPRVARMLRVSPAPDELLATPTYQAARIFRDRAERHGFPVEKVPLPVDWNYPLAETRGEMKPAYTSGDTWFGINNGGKHTVDLTYLAQAEATGRCQILPQHQVTSVARGTGGRWTVHVDRIDEAGRILEQKILTTNALVMAAGSINTTRRLVRAAALGDIPGLPDEVGRGFGTNGDRIYLWTDLLDDFGAQQGSPVTYIAKTWDEPRTATTACQFSLPALYGVNSRSTLLLGMAVSPDRGRWTYNGLTDTVNMHFPLTGDRAAGLTTARRVQAITAGLGTLADINLAVNFTVHPLGGACVGPVADPYGRVHDQPGLYVLDGALIPGTTAACNPSMTIAAVAEQALDNIIAQDLGTTI</sequence>
<dbReference type="Proteomes" id="UP000545761">
    <property type="component" value="Unassembled WGS sequence"/>
</dbReference>
<dbReference type="PROSITE" id="PS51318">
    <property type="entry name" value="TAT"/>
    <property type="match status" value="1"/>
</dbReference>
<gene>
    <name evidence="19" type="ORF">H1D24_40315</name>
</gene>
<evidence type="ECO:0000259" key="18">
    <source>
        <dbReference type="Pfam" id="PF05199"/>
    </source>
</evidence>
<protein>
    <recommendedName>
        <fullName evidence="14">Cholesterol oxidase</fullName>
        <ecNumber evidence="13">1.1.3.6</ecNumber>
        <ecNumber evidence="11">5.3.3.1</ecNumber>
    </recommendedName>
    <alternativeName>
        <fullName evidence="15">Cholesterol isomerase</fullName>
    </alternativeName>
</protein>
<dbReference type="InterPro" id="IPR007867">
    <property type="entry name" value="GMC_OxRtase_C"/>
</dbReference>
<dbReference type="Pfam" id="PF00732">
    <property type="entry name" value="GMC_oxred_N"/>
    <property type="match status" value="1"/>
</dbReference>
<evidence type="ECO:0000256" key="12">
    <source>
        <dbReference type="ARBA" id="ARBA00049645"/>
    </source>
</evidence>
<evidence type="ECO:0000256" key="16">
    <source>
        <dbReference type="SAM" id="SignalP"/>
    </source>
</evidence>
<dbReference type="InterPro" id="IPR000172">
    <property type="entry name" value="GMC_OxRdtase_N"/>
</dbReference>
<dbReference type="GO" id="GO:0004769">
    <property type="term" value="F:steroid Delta-isomerase activity"/>
    <property type="evidence" value="ECO:0007669"/>
    <property type="project" value="UniProtKB-EC"/>
</dbReference>
<evidence type="ECO:0000256" key="9">
    <source>
        <dbReference type="ARBA" id="ARBA00023221"/>
    </source>
</evidence>
<evidence type="ECO:0000256" key="3">
    <source>
        <dbReference type="ARBA" id="ARBA00022548"/>
    </source>
</evidence>
<dbReference type="InterPro" id="IPR006311">
    <property type="entry name" value="TAT_signal"/>
</dbReference>
<evidence type="ECO:0000256" key="11">
    <source>
        <dbReference type="ARBA" id="ARBA00038856"/>
    </source>
</evidence>
<feature type="domain" description="Glucose-methanol-choline oxidoreductase C-terminal" evidence="18">
    <location>
        <begin position="475"/>
        <end position="527"/>
    </location>
</feature>
<evidence type="ECO:0000256" key="10">
    <source>
        <dbReference type="ARBA" id="ARBA00023235"/>
    </source>
</evidence>
<dbReference type="SUPFAM" id="SSF54373">
    <property type="entry name" value="FAD-linked reductases, C-terminal domain"/>
    <property type="match status" value="1"/>
</dbReference>
<keyword evidence="6" id="KW-0560">Oxidoreductase</keyword>
<evidence type="ECO:0000256" key="2">
    <source>
        <dbReference type="ARBA" id="ARBA00010790"/>
    </source>
</evidence>
<dbReference type="GO" id="GO:0050660">
    <property type="term" value="F:flavin adenine dinucleotide binding"/>
    <property type="evidence" value="ECO:0007669"/>
    <property type="project" value="InterPro"/>
</dbReference>
<dbReference type="GO" id="GO:0016995">
    <property type="term" value="F:cholesterol oxidase activity"/>
    <property type="evidence" value="ECO:0007669"/>
    <property type="project" value="UniProtKB-EC"/>
</dbReference>
<dbReference type="SUPFAM" id="SSF51905">
    <property type="entry name" value="FAD/NAD(P)-binding domain"/>
    <property type="match status" value="1"/>
</dbReference>
<comment type="cofactor">
    <cofactor evidence="1">
        <name>FAD</name>
        <dbReference type="ChEBI" id="CHEBI:57692"/>
    </cofactor>
</comment>
<dbReference type="Pfam" id="PF13450">
    <property type="entry name" value="NAD_binding_8"/>
    <property type="match status" value="1"/>
</dbReference>
<evidence type="ECO:0000256" key="4">
    <source>
        <dbReference type="ARBA" id="ARBA00022630"/>
    </source>
</evidence>
<accession>A0A7W0IE78</accession>
<reference evidence="19 20" key="1">
    <citation type="submission" date="2020-07" db="EMBL/GenBank/DDBJ databases">
        <title>Streptomyces isolated from Indian soil.</title>
        <authorList>
            <person name="Mandal S."/>
            <person name="Maiti P.K."/>
        </authorList>
    </citation>
    <scope>NUCLEOTIDE SEQUENCE [LARGE SCALE GENOMIC DNA]</scope>
    <source>
        <strain evidence="19 20">PSKA28</strain>
    </source>
</reference>
<dbReference type="PANTHER" id="PTHR47470:SF1">
    <property type="entry name" value="FAD-DEPENDENT OXIDOREDUCTASE 2 FAD BINDING DOMAIN-CONTAINING PROTEIN"/>
    <property type="match status" value="1"/>
</dbReference>
<feature type="domain" description="Glucose-methanol-choline oxidoreductase N-terminal" evidence="17">
    <location>
        <begin position="142"/>
        <end position="344"/>
    </location>
</feature>
<evidence type="ECO:0000256" key="8">
    <source>
        <dbReference type="ARBA" id="ARBA00023166"/>
    </source>
</evidence>
<keyword evidence="16" id="KW-0732">Signal</keyword>
<keyword evidence="5" id="KW-0274">FAD</keyword>
<dbReference type="GO" id="GO:0008203">
    <property type="term" value="P:cholesterol metabolic process"/>
    <property type="evidence" value="ECO:0007669"/>
    <property type="project" value="UniProtKB-KW"/>
</dbReference>
<keyword evidence="10" id="KW-0413">Isomerase</keyword>
<evidence type="ECO:0000256" key="7">
    <source>
        <dbReference type="ARBA" id="ARBA00023098"/>
    </source>
</evidence>
<dbReference type="EMBL" id="JACEHE010000056">
    <property type="protein sequence ID" value="MBA2951831.1"/>
    <property type="molecule type" value="Genomic_DNA"/>
</dbReference>
<evidence type="ECO:0000313" key="20">
    <source>
        <dbReference type="Proteomes" id="UP000545761"/>
    </source>
</evidence>
<evidence type="ECO:0000256" key="1">
    <source>
        <dbReference type="ARBA" id="ARBA00001974"/>
    </source>
</evidence>
<comment type="caution">
    <text evidence="19">The sequence shown here is derived from an EMBL/GenBank/DDBJ whole genome shotgun (WGS) entry which is preliminary data.</text>
</comment>
<keyword evidence="4" id="KW-0285">Flavoprotein</keyword>
<keyword evidence="9" id="KW-0753">Steroid metabolism</keyword>
<dbReference type="Pfam" id="PF05199">
    <property type="entry name" value="GMC_oxred_C"/>
    <property type="match status" value="1"/>
</dbReference>
<dbReference type="EC" id="5.3.3.1" evidence="11"/>
<keyword evidence="7" id="KW-0443">Lipid metabolism</keyword>
<evidence type="ECO:0000259" key="17">
    <source>
        <dbReference type="Pfam" id="PF00732"/>
    </source>
</evidence>
<proteinExistence type="inferred from homology"/>
<keyword evidence="3" id="KW-0153">Cholesterol metabolism</keyword>
<comment type="pathway">
    <text evidence="12">Steroid metabolism; cholesterol degradation.</text>
</comment>
<feature type="chain" id="PRO_5030859801" description="Cholesterol oxidase" evidence="16">
    <location>
        <begin position="33"/>
        <end position="543"/>
    </location>
</feature>
<name>A0A7W0IE78_9ACTN</name>
<organism evidence="19 20">
    <name type="scientific">Streptomyces himalayensis subsp. himalayensis</name>
    <dbReference type="NCBI Taxonomy" id="2756131"/>
    <lineage>
        <taxon>Bacteria</taxon>
        <taxon>Bacillati</taxon>
        <taxon>Actinomycetota</taxon>
        <taxon>Actinomycetes</taxon>
        <taxon>Kitasatosporales</taxon>
        <taxon>Streptomycetaceae</taxon>
        <taxon>Streptomyces</taxon>
        <taxon>Streptomyces himalayensis</taxon>
    </lineage>
</organism>
<dbReference type="Gene3D" id="3.30.410.10">
    <property type="entry name" value="Cholesterol Oxidase, domain 2"/>
    <property type="match status" value="1"/>
</dbReference>
<evidence type="ECO:0000256" key="5">
    <source>
        <dbReference type="ARBA" id="ARBA00022827"/>
    </source>
</evidence>
<dbReference type="Gene3D" id="3.50.50.60">
    <property type="entry name" value="FAD/NAD(P)-binding domain"/>
    <property type="match status" value="1"/>
</dbReference>
<dbReference type="AlphaFoldDB" id="A0A7W0IE78"/>
<comment type="similarity">
    <text evidence="2">Belongs to the GMC oxidoreductase family.</text>
</comment>
<evidence type="ECO:0000256" key="13">
    <source>
        <dbReference type="ARBA" id="ARBA00049723"/>
    </source>
</evidence>
<feature type="signal peptide" evidence="16">
    <location>
        <begin position="1"/>
        <end position="32"/>
    </location>
</feature>
<evidence type="ECO:0000256" key="14">
    <source>
        <dbReference type="ARBA" id="ARBA00049744"/>
    </source>
</evidence>
<dbReference type="PANTHER" id="PTHR47470">
    <property type="entry name" value="CHOLESTEROL OXIDASE"/>
    <property type="match status" value="1"/>
</dbReference>
<evidence type="ECO:0000256" key="6">
    <source>
        <dbReference type="ARBA" id="ARBA00023002"/>
    </source>
</evidence>
<evidence type="ECO:0000313" key="19">
    <source>
        <dbReference type="EMBL" id="MBA2951831.1"/>
    </source>
</evidence>
<keyword evidence="8" id="KW-1207">Sterol metabolism</keyword>
<dbReference type="InterPro" id="IPR052542">
    <property type="entry name" value="Cholesterol_Oxidase"/>
</dbReference>
<evidence type="ECO:0000256" key="15">
    <source>
        <dbReference type="ARBA" id="ARBA00049778"/>
    </source>
</evidence>
<dbReference type="RefSeq" id="WP_181662743.1">
    <property type="nucleotide sequence ID" value="NZ_JACEHE010000056.1"/>
</dbReference>
<dbReference type="InterPro" id="IPR036188">
    <property type="entry name" value="FAD/NAD-bd_sf"/>
</dbReference>
<dbReference type="EC" id="1.1.3.6" evidence="13"/>